<evidence type="ECO:0000313" key="2">
    <source>
        <dbReference type="EMBL" id="CAI9618502.1"/>
    </source>
</evidence>
<feature type="non-terminal residue" evidence="2">
    <location>
        <position position="1"/>
    </location>
</feature>
<feature type="compositionally biased region" description="Basic and acidic residues" evidence="1">
    <location>
        <begin position="155"/>
        <end position="173"/>
    </location>
</feature>
<reference evidence="2" key="1">
    <citation type="submission" date="2023-05" db="EMBL/GenBank/DDBJ databases">
        <authorList>
            <person name="Stuckert A."/>
        </authorList>
    </citation>
    <scope>NUCLEOTIDE SEQUENCE</scope>
</reference>
<feature type="region of interest" description="Disordered" evidence="1">
    <location>
        <begin position="140"/>
        <end position="173"/>
    </location>
</feature>
<proteinExistence type="predicted"/>
<organism evidence="2 3">
    <name type="scientific">Staurois parvus</name>
    <dbReference type="NCBI Taxonomy" id="386267"/>
    <lineage>
        <taxon>Eukaryota</taxon>
        <taxon>Metazoa</taxon>
        <taxon>Chordata</taxon>
        <taxon>Craniata</taxon>
        <taxon>Vertebrata</taxon>
        <taxon>Euteleostomi</taxon>
        <taxon>Amphibia</taxon>
        <taxon>Batrachia</taxon>
        <taxon>Anura</taxon>
        <taxon>Neobatrachia</taxon>
        <taxon>Ranoidea</taxon>
        <taxon>Ranidae</taxon>
        <taxon>Staurois</taxon>
    </lineage>
</organism>
<dbReference type="Proteomes" id="UP001162483">
    <property type="component" value="Unassembled WGS sequence"/>
</dbReference>
<dbReference type="EMBL" id="CATNWA010020465">
    <property type="protein sequence ID" value="CAI9618502.1"/>
    <property type="molecule type" value="Genomic_DNA"/>
</dbReference>
<comment type="caution">
    <text evidence="2">The sequence shown here is derived from an EMBL/GenBank/DDBJ whole genome shotgun (WGS) entry which is preliminary data.</text>
</comment>
<feature type="region of interest" description="Disordered" evidence="1">
    <location>
        <begin position="242"/>
        <end position="295"/>
    </location>
</feature>
<name>A0ABN9HCY1_9NEOB</name>
<evidence type="ECO:0000256" key="1">
    <source>
        <dbReference type="SAM" id="MobiDB-lite"/>
    </source>
</evidence>
<sequence length="295" mass="33356">EEEEEEEEEKALGAPTPQHKVDLIKTKTTTESVKAQSRYRFNYPSLAEMKQNIFLDGTPSQTLLTDEDRSDVSEYQFGQRQDVKKKFKFKFPKKQLAALTQAIRTGTKTGKKTLQVVVYEDEEEPDGTVKQHKEAKRFEIARSKSTEENTNSAVEKLDVHGLAESDPVSRTDEIRQNTYRTLDSLEQTIKQLECTISEMTPRPGSDVTEIREDTKTISLTPVLAKEPVLVEETKLVIESSSSLPISARKGSNGAPQTSRMPIPMSSKSRQGTPEKTSKQPKLQEPQRQYRQVVLP</sequence>
<gene>
    <name evidence="2" type="ORF">SPARVUS_LOCUS15691269</name>
</gene>
<feature type="compositionally biased region" description="Polar residues" evidence="1">
    <location>
        <begin position="253"/>
        <end position="274"/>
    </location>
</feature>
<accession>A0ABN9HCY1</accession>
<keyword evidence="3" id="KW-1185">Reference proteome</keyword>
<protein>
    <submittedName>
        <fullName evidence="2">Uncharacterized protein</fullName>
    </submittedName>
</protein>
<evidence type="ECO:0000313" key="3">
    <source>
        <dbReference type="Proteomes" id="UP001162483"/>
    </source>
</evidence>